<comment type="subcellular location">
    <subcellularLocation>
        <location evidence="1">Mitochondrion</location>
    </subcellularLocation>
</comment>
<dbReference type="InterPro" id="IPR019192">
    <property type="entry name" value="Ribosomal_mL40"/>
</dbReference>
<name>A0A9P6EMZ5_9AGAR</name>
<dbReference type="OrthoDB" id="2098203at2759"/>
<evidence type="ECO:0000313" key="9">
    <source>
        <dbReference type="EMBL" id="KAF9531850.1"/>
    </source>
</evidence>
<dbReference type="GO" id="GO:1990904">
    <property type="term" value="C:ribonucleoprotein complex"/>
    <property type="evidence" value="ECO:0007669"/>
    <property type="project" value="UniProtKB-KW"/>
</dbReference>
<evidence type="ECO:0000256" key="6">
    <source>
        <dbReference type="ARBA" id="ARBA00023274"/>
    </source>
</evidence>
<dbReference type="PANTHER" id="PTHR39150">
    <property type="entry name" value="54S RIBOSOMAL PROTEIN L28, MITOCHONDRIAL"/>
    <property type="match status" value="1"/>
</dbReference>
<keyword evidence="4" id="KW-0689">Ribosomal protein</keyword>
<reference evidence="9" key="1">
    <citation type="submission" date="2020-11" db="EMBL/GenBank/DDBJ databases">
        <authorList>
            <consortium name="DOE Joint Genome Institute"/>
            <person name="Ahrendt S."/>
            <person name="Riley R."/>
            <person name="Andreopoulos W."/>
            <person name="Labutti K."/>
            <person name="Pangilinan J."/>
            <person name="Ruiz-Duenas F.J."/>
            <person name="Barrasa J.M."/>
            <person name="Sanchez-Garcia M."/>
            <person name="Camarero S."/>
            <person name="Miyauchi S."/>
            <person name="Serrano A."/>
            <person name="Linde D."/>
            <person name="Babiker R."/>
            <person name="Drula E."/>
            <person name="Ayuso-Fernandez I."/>
            <person name="Pacheco R."/>
            <person name="Padilla G."/>
            <person name="Ferreira P."/>
            <person name="Barriuso J."/>
            <person name="Kellner H."/>
            <person name="Castanera R."/>
            <person name="Alfaro M."/>
            <person name="Ramirez L."/>
            <person name="Pisabarro A.G."/>
            <person name="Kuo A."/>
            <person name="Tritt A."/>
            <person name="Lipzen A."/>
            <person name="He G."/>
            <person name="Yan M."/>
            <person name="Ng V."/>
            <person name="Cullen D."/>
            <person name="Martin F."/>
            <person name="Rosso M.-N."/>
            <person name="Henrissat B."/>
            <person name="Hibbett D."/>
            <person name="Martinez A.T."/>
            <person name="Grigoriev I.V."/>
        </authorList>
    </citation>
    <scope>NUCLEOTIDE SEQUENCE</scope>
    <source>
        <strain evidence="9">CBS 506.95</strain>
    </source>
</reference>
<dbReference type="AlphaFoldDB" id="A0A9P6EMZ5"/>
<feature type="compositionally biased region" description="Low complexity" evidence="8">
    <location>
        <begin position="1"/>
        <end position="25"/>
    </location>
</feature>
<dbReference type="GO" id="GO:0003735">
    <property type="term" value="F:structural constituent of ribosome"/>
    <property type="evidence" value="ECO:0007669"/>
    <property type="project" value="InterPro"/>
</dbReference>
<dbReference type="EMBL" id="MU157833">
    <property type="protein sequence ID" value="KAF9531850.1"/>
    <property type="molecule type" value="Genomic_DNA"/>
</dbReference>
<dbReference type="InterPro" id="IPR042831">
    <property type="entry name" value="Ribosomal_mL40_fung"/>
</dbReference>
<dbReference type="GO" id="GO:0005739">
    <property type="term" value="C:mitochondrion"/>
    <property type="evidence" value="ECO:0007669"/>
    <property type="project" value="UniProtKB-SubCell"/>
</dbReference>
<evidence type="ECO:0000256" key="3">
    <source>
        <dbReference type="ARBA" id="ARBA00022946"/>
    </source>
</evidence>
<comment type="similarity">
    <text evidence="2">Belongs to the mitochondrion-specific ribosomal protein mL40 family.</text>
</comment>
<evidence type="ECO:0000256" key="7">
    <source>
        <dbReference type="ARBA" id="ARBA00035192"/>
    </source>
</evidence>
<evidence type="ECO:0000256" key="1">
    <source>
        <dbReference type="ARBA" id="ARBA00004173"/>
    </source>
</evidence>
<sequence length="188" mass="21942">MSSALLQSSRLRAPALKPLPAAARKYAVPSDQSGDPKQQTIRRVLYPSNVRSRSSPVGTWRPDVGRALQRAIPSKQAHETIERAWLLHKRHLRQKRDAETERKFNSMKKAMDTLHELDTRLYMEANKKDDPRARSQEEVQMMKTMKVSEIRAVEARIRGLFPRELRIPTDTPSREGWKYEWKSFRRPV</sequence>
<gene>
    <name evidence="9" type="ORF">CPB83DRAFT_42566</name>
</gene>
<dbReference type="Pfam" id="PF09812">
    <property type="entry name" value="MRP-L28"/>
    <property type="match status" value="1"/>
</dbReference>
<evidence type="ECO:0000313" key="10">
    <source>
        <dbReference type="Proteomes" id="UP000807306"/>
    </source>
</evidence>
<organism evidence="9 10">
    <name type="scientific">Crepidotus variabilis</name>
    <dbReference type="NCBI Taxonomy" id="179855"/>
    <lineage>
        <taxon>Eukaryota</taxon>
        <taxon>Fungi</taxon>
        <taxon>Dikarya</taxon>
        <taxon>Basidiomycota</taxon>
        <taxon>Agaricomycotina</taxon>
        <taxon>Agaricomycetes</taxon>
        <taxon>Agaricomycetidae</taxon>
        <taxon>Agaricales</taxon>
        <taxon>Agaricineae</taxon>
        <taxon>Crepidotaceae</taxon>
        <taxon>Crepidotus</taxon>
    </lineage>
</organism>
<evidence type="ECO:0000256" key="5">
    <source>
        <dbReference type="ARBA" id="ARBA00023128"/>
    </source>
</evidence>
<dbReference type="PANTHER" id="PTHR39150:SF1">
    <property type="entry name" value="LARGE RIBOSOMAL SUBUNIT PROTEIN ML40"/>
    <property type="match status" value="1"/>
</dbReference>
<keyword evidence="6" id="KW-0687">Ribonucleoprotein</keyword>
<evidence type="ECO:0000256" key="4">
    <source>
        <dbReference type="ARBA" id="ARBA00022980"/>
    </source>
</evidence>
<keyword evidence="5" id="KW-0496">Mitochondrion</keyword>
<accession>A0A9P6EMZ5</accession>
<feature type="region of interest" description="Disordered" evidence="8">
    <location>
        <begin position="1"/>
        <end position="41"/>
    </location>
</feature>
<dbReference type="GO" id="GO:0032543">
    <property type="term" value="P:mitochondrial translation"/>
    <property type="evidence" value="ECO:0007669"/>
    <property type="project" value="InterPro"/>
</dbReference>
<proteinExistence type="inferred from homology"/>
<keyword evidence="3" id="KW-0809">Transit peptide</keyword>
<dbReference type="Gene3D" id="6.10.250.3440">
    <property type="match status" value="1"/>
</dbReference>
<comment type="caution">
    <text evidence="9">The sequence shown here is derived from an EMBL/GenBank/DDBJ whole genome shotgun (WGS) entry which is preliminary data.</text>
</comment>
<evidence type="ECO:0000256" key="8">
    <source>
        <dbReference type="SAM" id="MobiDB-lite"/>
    </source>
</evidence>
<dbReference type="GO" id="GO:0005840">
    <property type="term" value="C:ribosome"/>
    <property type="evidence" value="ECO:0007669"/>
    <property type="project" value="UniProtKB-KW"/>
</dbReference>
<protein>
    <recommendedName>
        <fullName evidence="7">Large ribosomal subunit protein mL40</fullName>
    </recommendedName>
</protein>
<evidence type="ECO:0000256" key="2">
    <source>
        <dbReference type="ARBA" id="ARBA00009360"/>
    </source>
</evidence>
<dbReference type="Proteomes" id="UP000807306">
    <property type="component" value="Unassembled WGS sequence"/>
</dbReference>
<feature type="compositionally biased region" description="Polar residues" evidence="8">
    <location>
        <begin position="30"/>
        <end position="41"/>
    </location>
</feature>
<keyword evidence="10" id="KW-1185">Reference proteome</keyword>